<organism evidence="4 5">
    <name type="scientific">Zoarces viviparus</name>
    <name type="common">Viviparous eelpout</name>
    <name type="synonym">Blennius viviparus</name>
    <dbReference type="NCBI Taxonomy" id="48416"/>
    <lineage>
        <taxon>Eukaryota</taxon>
        <taxon>Metazoa</taxon>
        <taxon>Chordata</taxon>
        <taxon>Craniata</taxon>
        <taxon>Vertebrata</taxon>
        <taxon>Euteleostomi</taxon>
        <taxon>Actinopterygii</taxon>
        <taxon>Neopterygii</taxon>
        <taxon>Teleostei</taxon>
        <taxon>Neoteleostei</taxon>
        <taxon>Acanthomorphata</taxon>
        <taxon>Eupercaria</taxon>
        <taxon>Perciformes</taxon>
        <taxon>Cottioidei</taxon>
        <taxon>Zoarcales</taxon>
        <taxon>Zoarcidae</taxon>
        <taxon>Zoarcinae</taxon>
        <taxon>Zoarces</taxon>
    </lineage>
</organism>
<dbReference type="InterPro" id="IPR036875">
    <property type="entry name" value="Znf_CCHC_sf"/>
</dbReference>
<reference evidence="4 5" key="1">
    <citation type="journal article" date="2024" name="Genome Biol. Evol.">
        <title>Chromosome-level genome assembly of the viviparous eelpout Zoarces viviparus.</title>
        <authorList>
            <person name="Fuhrmann N."/>
            <person name="Brasseur M.V."/>
            <person name="Bakowski C.E."/>
            <person name="Podsiadlowski L."/>
            <person name="Prost S."/>
            <person name="Krehenwinkel H."/>
            <person name="Mayer C."/>
        </authorList>
    </citation>
    <scope>NUCLEOTIDE SEQUENCE [LARGE SCALE GENOMIC DNA]</scope>
    <source>
        <strain evidence="4">NO-MEL_2022_Ind0_liver</strain>
    </source>
</reference>
<evidence type="ECO:0000256" key="1">
    <source>
        <dbReference type="PROSITE-ProRule" id="PRU00047"/>
    </source>
</evidence>
<dbReference type="SMART" id="SM00343">
    <property type="entry name" value="ZnF_C2HC"/>
    <property type="match status" value="1"/>
</dbReference>
<evidence type="ECO:0000313" key="5">
    <source>
        <dbReference type="Proteomes" id="UP001488805"/>
    </source>
</evidence>
<evidence type="ECO:0000313" key="4">
    <source>
        <dbReference type="EMBL" id="KAK9532984.1"/>
    </source>
</evidence>
<dbReference type="SUPFAM" id="SSF57756">
    <property type="entry name" value="Retrovirus zinc finger-like domains"/>
    <property type="match status" value="1"/>
</dbReference>
<dbReference type="EMBL" id="JBCEZU010000078">
    <property type="protein sequence ID" value="KAK9532984.1"/>
    <property type="molecule type" value="Genomic_DNA"/>
</dbReference>
<keyword evidence="1" id="KW-0862">Zinc</keyword>
<dbReference type="AlphaFoldDB" id="A0AAW1FE94"/>
<dbReference type="PANTHER" id="PTHR45823:SF1">
    <property type="entry name" value="T-SNARE COILED-COIL HOMOLOGY DOMAIN-CONTAINING PROTEIN"/>
    <property type="match status" value="1"/>
</dbReference>
<comment type="caution">
    <text evidence="4">The sequence shown here is derived from an EMBL/GenBank/DDBJ whole genome shotgun (WGS) entry which is preliminary data.</text>
</comment>
<keyword evidence="1" id="KW-0479">Metal-binding</keyword>
<keyword evidence="1" id="KW-0863">Zinc-finger</keyword>
<dbReference type="PANTHER" id="PTHR45823">
    <property type="entry name" value="T-SNARE COILED-COIL HOMOLOGY DOMAIN-CONTAINING PROTEIN"/>
    <property type="match status" value="1"/>
</dbReference>
<dbReference type="GO" id="GO:0008270">
    <property type="term" value="F:zinc ion binding"/>
    <property type="evidence" value="ECO:0007669"/>
    <property type="project" value="UniProtKB-KW"/>
</dbReference>
<dbReference type="InterPro" id="IPR001878">
    <property type="entry name" value="Znf_CCHC"/>
</dbReference>
<accession>A0AAW1FE94</accession>
<dbReference type="GO" id="GO:0003676">
    <property type="term" value="F:nucleic acid binding"/>
    <property type="evidence" value="ECO:0007669"/>
    <property type="project" value="InterPro"/>
</dbReference>
<dbReference type="Proteomes" id="UP001488805">
    <property type="component" value="Unassembled WGS sequence"/>
</dbReference>
<dbReference type="Gene3D" id="4.10.60.10">
    <property type="entry name" value="Zinc finger, CCHC-type"/>
    <property type="match status" value="1"/>
</dbReference>
<protein>
    <recommendedName>
        <fullName evidence="3">CCHC-type domain-containing protein</fullName>
    </recommendedName>
</protein>
<evidence type="ECO:0000259" key="3">
    <source>
        <dbReference type="PROSITE" id="PS50158"/>
    </source>
</evidence>
<evidence type="ECO:0000256" key="2">
    <source>
        <dbReference type="SAM" id="MobiDB-lite"/>
    </source>
</evidence>
<sequence>MWSGSRIKPKREEDSDGQGRDGAAEAWLMTEHRERVKEMTARMAAEAGLGRTDRAGGGGSGRKVMTTAVEMDMAKHPEQHGEAVPATIKTPRYDGKSNWEAFQAQFELLAQAIKWSTSVKALQLAMCLTGDALSSLLLLSHDDRRDYDALIGALKQRFGQCSATSLLRSELCSRQRRPEEPLRELANDIEGLIHRTYAHMPPPIQSELARDYFLQALLPTDLRIQTLLAHPGSLQEALESAIEREMLCAGAVGKVVEKSTKVRTAGESEMDLAQPAWVGELTQLVRAATLRDERQDKPRPRVCWGCGQPGHLVRHCPRTTANKGNEPGNT</sequence>
<dbReference type="PROSITE" id="PS50158">
    <property type="entry name" value="ZF_CCHC"/>
    <property type="match status" value="1"/>
</dbReference>
<proteinExistence type="predicted"/>
<feature type="compositionally biased region" description="Basic and acidic residues" evidence="2">
    <location>
        <begin position="10"/>
        <end position="23"/>
    </location>
</feature>
<gene>
    <name evidence="4" type="ORF">VZT92_010341</name>
</gene>
<feature type="region of interest" description="Disordered" evidence="2">
    <location>
        <begin position="1"/>
        <end position="25"/>
    </location>
</feature>
<keyword evidence="5" id="KW-1185">Reference proteome</keyword>
<name>A0AAW1FE94_ZOAVI</name>
<feature type="domain" description="CCHC-type" evidence="3">
    <location>
        <begin position="303"/>
        <end position="318"/>
    </location>
</feature>